<sequence>MTNTTIPTEADWADYQTEVDCQEAYDLYAGKDAESLKSVFVESVGRCVDGLHFMPPKVFHYYACIFADYVLQAEKLPGLQTEDRARAAAGLFTLLENKLHISPMDVQEIYPQLIEIAKYVADHQANYYADKEQYGDFSKQLVVFNALAKESHII</sequence>
<dbReference type="RefSeq" id="WP_201092452.1">
    <property type="nucleotide sequence ID" value="NZ_CP067393.1"/>
</dbReference>
<gene>
    <name evidence="1" type="ORF">JHT90_14915</name>
</gene>
<dbReference type="AlphaFoldDB" id="A0A974NFW5"/>
<dbReference type="EMBL" id="CP067393">
    <property type="protein sequence ID" value="QQP85637.1"/>
    <property type="molecule type" value="Genomic_DNA"/>
</dbReference>
<protein>
    <submittedName>
        <fullName evidence="1">Uncharacterized protein</fullName>
    </submittedName>
</protein>
<reference evidence="1 2" key="1">
    <citation type="submission" date="2021-01" db="EMBL/GenBank/DDBJ databases">
        <title>Entomomonas sp. F2A isolated from a house cricket (Acheta domesticus).</title>
        <authorList>
            <person name="Spergser J."/>
            <person name="Busse H.-J."/>
        </authorList>
    </citation>
    <scope>NUCLEOTIDE SEQUENCE [LARGE SCALE GENOMIC DNA]</scope>
    <source>
        <strain evidence="1 2">F2A</strain>
    </source>
</reference>
<keyword evidence="2" id="KW-1185">Reference proteome</keyword>
<proteinExistence type="predicted"/>
<dbReference type="KEGG" id="eaz:JHT90_14915"/>
<evidence type="ECO:0000313" key="2">
    <source>
        <dbReference type="Proteomes" id="UP000595278"/>
    </source>
</evidence>
<name>A0A974NFW5_9GAMM</name>
<accession>A0A974NFW5</accession>
<organism evidence="1 2">
    <name type="scientific">Entomomonas asaccharolytica</name>
    <dbReference type="NCBI Taxonomy" id="2785331"/>
    <lineage>
        <taxon>Bacteria</taxon>
        <taxon>Pseudomonadati</taxon>
        <taxon>Pseudomonadota</taxon>
        <taxon>Gammaproteobacteria</taxon>
        <taxon>Pseudomonadales</taxon>
        <taxon>Pseudomonadaceae</taxon>
        <taxon>Entomomonas</taxon>
    </lineage>
</organism>
<dbReference type="Proteomes" id="UP000595278">
    <property type="component" value="Chromosome"/>
</dbReference>
<evidence type="ECO:0000313" key="1">
    <source>
        <dbReference type="EMBL" id="QQP85637.1"/>
    </source>
</evidence>